<keyword evidence="3" id="KW-1003">Cell membrane</keyword>
<dbReference type="PANTHER" id="PTHR33452:SF1">
    <property type="entry name" value="INNER MEMBRANE PROTEIN YPHA-RELATED"/>
    <property type="match status" value="1"/>
</dbReference>
<accession>A0A371B765</accession>
<name>A0A371B765_9BRAD</name>
<evidence type="ECO:0000256" key="7">
    <source>
        <dbReference type="SAM" id="Phobius"/>
    </source>
</evidence>
<evidence type="ECO:0000256" key="3">
    <source>
        <dbReference type="ARBA" id="ARBA00022475"/>
    </source>
</evidence>
<dbReference type="InterPro" id="IPR051907">
    <property type="entry name" value="DoxX-like_oxidoreductase"/>
</dbReference>
<feature type="transmembrane region" description="Helical" evidence="7">
    <location>
        <begin position="222"/>
        <end position="243"/>
    </location>
</feature>
<feature type="transmembrane region" description="Helical" evidence="7">
    <location>
        <begin position="83"/>
        <end position="107"/>
    </location>
</feature>
<proteinExistence type="inferred from homology"/>
<comment type="subcellular location">
    <subcellularLocation>
        <location evidence="1">Cell membrane</location>
        <topology evidence="1">Multi-pass membrane protein</topology>
    </subcellularLocation>
</comment>
<keyword evidence="6 7" id="KW-0472">Membrane</keyword>
<keyword evidence="9" id="KW-1185">Reference proteome</keyword>
<evidence type="ECO:0000256" key="2">
    <source>
        <dbReference type="ARBA" id="ARBA00006679"/>
    </source>
</evidence>
<reference evidence="9" key="1">
    <citation type="submission" date="2018-08" db="EMBL/GenBank/DDBJ databases">
        <authorList>
            <person name="Kim S.-J."/>
            <person name="Jung G.-Y."/>
        </authorList>
    </citation>
    <scope>NUCLEOTIDE SEQUENCE [LARGE SCALE GENOMIC DNA]</scope>
    <source>
        <strain evidence="9">GY_H</strain>
    </source>
</reference>
<dbReference type="OrthoDB" id="121744at2"/>
<protein>
    <submittedName>
        <fullName evidence="8">DoxX family protein</fullName>
    </submittedName>
</protein>
<dbReference type="Pfam" id="PF07681">
    <property type="entry name" value="DoxX"/>
    <property type="match status" value="1"/>
</dbReference>
<evidence type="ECO:0000313" key="8">
    <source>
        <dbReference type="EMBL" id="RDV03420.1"/>
    </source>
</evidence>
<sequence length="253" mass="27333">MVSQKFRRPLMSIANAQTMADRAAGAAAMERLADRLTALAPAPLDLSTNNIVRQSPAVAAGLSASAAIARRAHERARRSQRPVLVNLIESFVSACAFVPYAAVAFVLRLMMARVFFVDGQTRIDGIRLPVNVAELTNYYLTGWNFAVTVPTAVRPETFSAFATQYPLVPVPPAIAAYLVSYAEFILPIMLVIGLGTRFAALGLLVITAMILAFVAPDPLATAQIYWAAILLVLVSQGPGPASFDHLIRRLVRR</sequence>
<feature type="transmembrane region" description="Helical" evidence="7">
    <location>
        <begin position="174"/>
        <end position="191"/>
    </location>
</feature>
<dbReference type="GO" id="GO:0005886">
    <property type="term" value="C:plasma membrane"/>
    <property type="evidence" value="ECO:0007669"/>
    <property type="project" value="UniProtKB-SubCell"/>
</dbReference>
<comment type="caution">
    <text evidence="8">The sequence shown here is derived from an EMBL/GenBank/DDBJ whole genome shotgun (WGS) entry which is preliminary data.</text>
</comment>
<keyword evidence="5 7" id="KW-1133">Transmembrane helix</keyword>
<dbReference type="AlphaFoldDB" id="A0A371B765"/>
<organism evidence="8 9">
    <name type="scientific">Undibacter mobilis</name>
    <dbReference type="NCBI Taxonomy" id="2292256"/>
    <lineage>
        <taxon>Bacteria</taxon>
        <taxon>Pseudomonadati</taxon>
        <taxon>Pseudomonadota</taxon>
        <taxon>Alphaproteobacteria</taxon>
        <taxon>Hyphomicrobiales</taxon>
        <taxon>Nitrobacteraceae</taxon>
        <taxon>Undibacter</taxon>
    </lineage>
</organism>
<keyword evidence="4 7" id="KW-0812">Transmembrane</keyword>
<gene>
    <name evidence="8" type="ORF">DXH78_01720</name>
</gene>
<evidence type="ECO:0000256" key="6">
    <source>
        <dbReference type="ARBA" id="ARBA00023136"/>
    </source>
</evidence>
<evidence type="ECO:0000256" key="1">
    <source>
        <dbReference type="ARBA" id="ARBA00004651"/>
    </source>
</evidence>
<dbReference type="EMBL" id="QRGO01000001">
    <property type="protein sequence ID" value="RDV03420.1"/>
    <property type="molecule type" value="Genomic_DNA"/>
</dbReference>
<evidence type="ECO:0000256" key="5">
    <source>
        <dbReference type="ARBA" id="ARBA00022989"/>
    </source>
</evidence>
<dbReference type="InterPro" id="IPR032808">
    <property type="entry name" value="DoxX"/>
</dbReference>
<feature type="transmembrane region" description="Helical" evidence="7">
    <location>
        <begin position="198"/>
        <end position="216"/>
    </location>
</feature>
<dbReference type="PANTHER" id="PTHR33452">
    <property type="entry name" value="OXIDOREDUCTASE CATD-RELATED"/>
    <property type="match status" value="1"/>
</dbReference>
<evidence type="ECO:0000256" key="4">
    <source>
        <dbReference type="ARBA" id="ARBA00022692"/>
    </source>
</evidence>
<evidence type="ECO:0000313" key="9">
    <source>
        <dbReference type="Proteomes" id="UP000263993"/>
    </source>
</evidence>
<dbReference type="Proteomes" id="UP000263993">
    <property type="component" value="Unassembled WGS sequence"/>
</dbReference>
<comment type="similarity">
    <text evidence="2">Belongs to the DoxX family.</text>
</comment>